<dbReference type="Proteomes" id="UP000296144">
    <property type="component" value="Unassembled WGS sequence"/>
</dbReference>
<dbReference type="GO" id="GO:0046872">
    <property type="term" value="F:metal ion binding"/>
    <property type="evidence" value="ECO:0007669"/>
    <property type="project" value="UniProtKB-KW"/>
</dbReference>
<dbReference type="FunFam" id="3.30.1330.50:FF:000001">
    <property type="entry name" value="2-C-methyl-D-erythritol 2,4-cyclodiphosphate synthase"/>
    <property type="match status" value="1"/>
</dbReference>
<feature type="binding site" evidence="9">
    <location>
        <position position="10"/>
    </location>
    <ligand>
        <name>a divalent metal cation</name>
        <dbReference type="ChEBI" id="CHEBI:60240"/>
    </ligand>
</feature>
<feature type="binding site" evidence="9">
    <location>
        <begin position="34"/>
        <end position="35"/>
    </location>
    <ligand>
        <name>4-CDP-2-C-methyl-D-erythritol 2-phosphate</name>
        <dbReference type="ChEBI" id="CHEBI:57919"/>
    </ligand>
</feature>
<dbReference type="OrthoDB" id="9804336at2"/>
<dbReference type="PANTHER" id="PTHR43181:SF1">
    <property type="entry name" value="2-C-METHYL-D-ERYTHRITOL 2,4-CYCLODIPHOSPHATE SYNTHASE, CHLOROPLASTIC"/>
    <property type="match status" value="1"/>
</dbReference>
<evidence type="ECO:0000313" key="12">
    <source>
        <dbReference type="EMBL" id="PPI86385.1"/>
    </source>
</evidence>
<comment type="similarity">
    <text evidence="3 9 10">Belongs to the IspF family.</text>
</comment>
<feature type="binding site" evidence="9">
    <location>
        <position position="142"/>
    </location>
    <ligand>
        <name>4-CDP-2-C-methyl-D-erythritol 2-phosphate</name>
        <dbReference type="ChEBI" id="CHEBI:57919"/>
    </ligand>
</feature>
<name>A0A2P5SVM6_9GAMM</name>
<evidence type="ECO:0000313" key="13">
    <source>
        <dbReference type="Proteomes" id="UP000296144"/>
    </source>
</evidence>
<comment type="subunit">
    <text evidence="4 9">Homotrimer.</text>
</comment>
<feature type="domain" description="2-C-methyl-D-erythritol 2,4-cyclodiphosphate synthase" evidence="11">
    <location>
        <begin position="1"/>
        <end position="154"/>
    </location>
</feature>
<evidence type="ECO:0000256" key="2">
    <source>
        <dbReference type="ARBA" id="ARBA00004709"/>
    </source>
</evidence>
<gene>
    <name evidence="9" type="primary">ispF</name>
    <name evidence="12" type="ORF">CRV10_02815</name>
</gene>
<dbReference type="CDD" id="cd00554">
    <property type="entry name" value="MECDP_synthase"/>
    <property type="match status" value="1"/>
</dbReference>
<evidence type="ECO:0000256" key="6">
    <source>
        <dbReference type="ARBA" id="ARBA00022723"/>
    </source>
</evidence>
<dbReference type="GO" id="GO:0008685">
    <property type="term" value="F:2-C-methyl-D-erythritol 2,4-cyclodiphosphate synthase activity"/>
    <property type="evidence" value="ECO:0007669"/>
    <property type="project" value="UniProtKB-UniRule"/>
</dbReference>
<dbReference type="RefSeq" id="WP_136130328.1">
    <property type="nucleotide sequence ID" value="NZ_PDKU01000004.1"/>
</dbReference>
<comment type="catalytic activity">
    <reaction evidence="1 9 10">
        <text>4-CDP-2-C-methyl-D-erythritol 2-phosphate = 2-C-methyl-D-erythritol 2,4-cyclic diphosphate + CMP</text>
        <dbReference type="Rhea" id="RHEA:23864"/>
        <dbReference type="ChEBI" id="CHEBI:57919"/>
        <dbReference type="ChEBI" id="CHEBI:58483"/>
        <dbReference type="ChEBI" id="CHEBI:60377"/>
        <dbReference type="EC" id="4.6.1.12"/>
    </reaction>
</comment>
<dbReference type="EMBL" id="PDKU01000004">
    <property type="protein sequence ID" value="PPI86385.1"/>
    <property type="molecule type" value="Genomic_DNA"/>
</dbReference>
<keyword evidence="6 9" id="KW-0479">Metal-binding</keyword>
<organism evidence="12 13">
    <name type="scientific">Candidatus Pantoea edessiphila</name>
    <dbReference type="NCBI Taxonomy" id="2044610"/>
    <lineage>
        <taxon>Bacteria</taxon>
        <taxon>Pseudomonadati</taxon>
        <taxon>Pseudomonadota</taxon>
        <taxon>Gammaproteobacteria</taxon>
        <taxon>Enterobacterales</taxon>
        <taxon>Erwiniaceae</taxon>
        <taxon>Pantoea</taxon>
    </lineage>
</organism>
<dbReference type="GO" id="GO:0019288">
    <property type="term" value="P:isopentenyl diphosphate biosynthetic process, methylerythritol 4-phosphate pathway"/>
    <property type="evidence" value="ECO:0007669"/>
    <property type="project" value="UniProtKB-UniRule"/>
</dbReference>
<evidence type="ECO:0000256" key="5">
    <source>
        <dbReference type="ARBA" id="ARBA00012579"/>
    </source>
</evidence>
<feature type="binding site" evidence="9">
    <location>
        <position position="8"/>
    </location>
    <ligand>
        <name>a divalent metal cation</name>
        <dbReference type="ChEBI" id="CHEBI:60240"/>
    </ligand>
</feature>
<dbReference type="SUPFAM" id="SSF69765">
    <property type="entry name" value="IpsF-like"/>
    <property type="match status" value="1"/>
</dbReference>
<accession>A0A2P5SVM6</accession>
<evidence type="ECO:0000259" key="11">
    <source>
        <dbReference type="Pfam" id="PF02542"/>
    </source>
</evidence>
<dbReference type="HAMAP" id="MF_00107">
    <property type="entry name" value="IspF"/>
    <property type="match status" value="1"/>
</dbReference>
<feature type="binding site" evidence="9">
    <location>
        <begin position="8"/>
        <end position="10"/>
    </location>
    <ligand>
        <name>4-CDP-2-C-methyl-D-erythritol 2-phosphate</name>
        <dbReference type="ChEBI" id="CHEBI:57919"/>
    </ligand>
</feature>
<dbReference type="AlphaFoldDB" id="A0A2P5SVM6"/>
<dbReference type="Pfam" id="PF02542">
    <property type="entry name" value="YgbB"/>
    <property type="match status" value="1"/>
</dbReference>
<dbReference type="PROSITE" id="PS01350">
    <property type="entry name" value="ISPF"/>
    <property type="match status" value="1"/>
</dbReference>
<evidence type="ECO:0000256" key="1">
    <source>
        <dbReference type="ARBA" id="ARBA00000200"/>
    </source>
</evidence>
<keyword evidence="7 9" id="KW-0414">Isoprene biosynthesis</keyword>
<feature type="binding site" evidence="9">
    <location>
        <begin position="56"/>
        <end position="58"/>
    </location>
    <ligand>
        <name>4-CDP-2-C-methyl-D-erythritol 2-phosphate</name>
        <dbReference type="ChEBI" id="CHEBI:57919"/>
    </ligand>
</feature>
<feature type="binding site" evidence="9">
    <location>
        <position position="42"/>
    </location>
    <ligand>
        <name>a divalent metal cation</name>
        <dbReference type="ChEBI" id="CHEBI:60240"/>
    </ligand>
</feature>
<comment type="pathway">
    <text evidence="2 9">Isoprenoid biosynthesis; isopentenyl diphosphate biosynthesis via DXP pathway; isopentenyl diphosphate from 1-deoxy-D-xylulose 5-phosphate: step 4/6.</text>
</comment>
<comment type="caution">
    <text evidence="9">Lacks conserved residue(s) required for the propagation of feature annotation.</text>
</comment>
<dbReference type="GO" id="GO:0016114">
    <property type="term" value="P:terpenoid biosynthetic process"/>
    <property type="evidence" value="ECO:0007669"/>
    <property type="project" value="InterPro"/>
</dbReference>
<evidence type="ECO:0000256" key="4">
    <source>
        <dbReference type="ARBA" id="ARBA00011233"/>
    </source>
</evidence>
<comment type="cofactor">
    <cofactor evidence="9">
        <name>a divalent metal cation</name>
        <dbReference type="ChEBI" id="CHEBI:60240"/>
    </cofactor>
    <text evidence="9">Binds 1 divalent metal cation per subunit.</text>
</comment>
<dbReference type="UniPathway" id="UPA00056">
    <property type="reaction ID" value="UER00095"/>
</dbReference>
<reference evidence="12 13" key="1">
    <citation type="journal article" date="2018" name="Genome Biol. Evol.">
        <title>Cladogenesis and Genomic Streamlining in Extracellular Endosymbionts of Tropical Stink Bugs.</title>
        <authorList>
            <person name="Otero-Bravo A."/>
            <person name="Goffredi S."/>
            <person name="Sabree Z.L."/>
        </authorList>
    </citation>
    <scope>NUCLEOTIDE SEQUENCE [LARGE SCALE GENOMIC DNA]</scope>
    <source>
        <strain evidence="12 13">SoEL</strain>
    </source>
</reference>
<keyword evidence="8 9" id="KW-0456">Lyase</keyword>
<dbReference type="InterPro" id="IPR020555">
    <property type="entry name" value="MECDP_synthase_CS"/>
</dbReference>
<evidence type="ECO:0000256" key="7">
    <source>
        <dbReference type="ARBA" id="ARBA00023229"/>
    </source>
</evidence>
<evidence type="ECO:0000256" key="9">
    <source>
        <dbReference type="HAMAP-Rule" id="MF_00107"/>
    </source>
</evidence>
<dbReference type="PANTHER" id="PTHR43181">
    <property type="entry name" value="2-C-METHYL-D-ERYTHRITOL 2,4-CYCLODIPHOSPHATE SYNTHASE, CHLOROPLASTIC"/>
    <property type="match status" value="1"/>
</dbReference>
<feature type="binding site" evidence="9">
    <location>
        <position position="139"/>
    </location>
    <ligand>
        <name>4-CDP-2-C-methyl-D-erythritol 2-phosphate</name>
        <dbReference type="ChEBI" id="CHEBI:57919"/>
    </ligand>
</feature>
<dbReference type="NCBIfam" id="TIGR00151">
    <property type="entry name" value="ispF"/>
    <property type="match status" value="1"/>
</dbReference>
<protein>
    <recommendedName>
        <fullName evidence="5 9">2-C-methyl-D-erythritol 2,4-cyclodiphosphate synthase</fullName>
        <shortName evidence="9">MECDP-synthase</shortName>
        <shortName evidence="9">MECPP-synthase</shortName>
        <shortName evidence="9">MECPS</shortName>
        <ecNumber evidence="5 9">4.6.1.12</ecNumber>
    </recommendedName>
</protein>
<proteinExistence type="inferred from homology"/>
<feature type="binding site" evidence="9">
    <location>
        <begin position="61"/>
        <end position="65"/>
    </location>
    <ligand>
        <name>4-CDP-2-C-methyl-D-erythritol 2-phosphate</name>
        <dbReference type="ChEBI" id="CHEBI:57919"/>
    </ligand>
</feature>
<evidence type="ECO:0000256" key="3">
    <source>
        <dbReference type="ARBA" id="ARBA00008480"/>
    </source>
</evidence>
<sequence length="157" mass="17177">MRVGHGFDVHTFGCKNPLILGGVNIKFKYGLVAHSDGDVVVHSLIDALLGAAAMGDIGMLFPDNDLNFKKANSCYLLRETWKRIVFKGYHIGNVDLTIIAQVPKITPYAKQMCVNIAENLDCKIDKINIKATTTEKLGFIGRGEGIACESIVLLKNN</sequence>
<feature type="site" description="Transition state stabilizer" evidence="9">
    <location>
        <position position="133"/>
    </location>
</feature>
<dbReference type="InterPro" id="IPR036571">
    <property type="entry name" value="MECDP_synthase_sf"/>
</dbReference>
<keyword evidence="13" id="KW-1185">Reference proteome</keyword>
<dbReference type="EC" id="4.6.1.12" evidence="5 9"/>
<comment type="function">
    <text evidence="9">Involved in the biosynthesis of isopentenyl diphosphate (IPP) and dimethylallyl diphosphate (DMAPP), two major building blocks of isoprenoid compounds. Catalyzes the conversion of 4-diphosphocytidyl-2-C-methyl-D-erythritol 2-phosphate (CDP-ME2P) to 2-C-methyl-D-erythritol 2,4-cyclodiphosphate (ME-CPP) with a corresponding release of cytidine 5-monophosphate (CMP).</text>
</comment>
<dbReference type="Gene3D" id="3.30.1330.50">
    <property type="entry name" value="2-C-methyl-D-erythritol 2,4-cyclodiphosphate synthase"/>
    <property type="match status" value="1"/>
</dbReference>
<dbReference type="InterPro" id="IPR003526">
    <property type="entry name" value="MECDP_synthase"/>
</dbReference>
<evidence type="ECO:0000256" key="8">
    <source>
        <dbReference type="ARBA" id="ARBA00023239"/>
    </source>
</evidence>
<comment type="caution">
    <text evidence="12">The sequence shown here is derived from an EMBL/GenBank/DDBJ whole genome shotgun (WGS) entry which is preliminary data.</text>
</comment>
<feature type="binding site" evidence="9">
    <location>
        <begin position="132"/>
        <end position="135"/>
    </location>
    <ligand>
        <name>4-CDP-2-C-methyl-D-erythritol 2-phosphate</name>
        <dbReference type="ChEBI" id="CHEBI:57919"/>
    </ligand>
</feature>
<evidence type="ECO:0000256" key="10">
    <source>
        <dbReference type="RuleBase" id="RU004395"/>
    </source>
</evidence>
<feature type="site" description="Transition state stabilizer" evidence="9">
    <location>
        <position position="34"/>
    </location>
</feature>